<evidence type="ECO:0000259" key="12">
    <source>
        <dbReference type="PROSITE" id="PS51017"/>
    </source>
</evidence>
<sequence>MDDRRGQVSHHSLATLKFEGNSTQKCYRGDVTAKISLSSALALALLLATSKFQIQPFSEQKLQSLCEYLQTQKPQKHTEQEMNGSSRNEEAEAPQPEREHQKRLCDYCGSSMALLYCRADSAKLCFLCDREVHSANQLFSKHTRSLLCDACDGFPASIFCTTESSVLCQNCDWESHNLSSSSVHDRRPLEGFSGCPCLNELLTVVGFENMDKKALLLSDESGGGGGGGDGFLGCGVDGSFDLDDGFSDFLVWDTPSVVSLDDLIVSNPAYKFQAMGVPPLPKNRNAACGRHKEEIFRQLRVLVKSEPNLFSENVDVKPLKSLASEQNMQRGSLFTGFEHDAEPTVFPAYEAHDFQYNDCGAAEKRESSPKTFIRTYLQECCVVPDKHSYNDGSASHANDGHGHGGQMNSEASSAFPKVAAHELSSQNRETALSRYKEKKKTRRYEKHIRYESRKVRAESRTRIKGLFNSFDNQMRNSSRQNLRHFALLGAIETSICSFIEDESRKNMGVVCSLNAAYSHT</sequence>
<evidence type="ECO:0000313" key="13">
    <source>
        <dbReference type="EMBL" id="BBH10375.1"/>
    </source>
</evidence>
<dbReference type="CDD" id="cd19821">
    <property type="entry name" value="Bbox1_BBX-like"/>
    <property type="match status" value="1"/>
</dbReference>
<keyword evidence="3" id="KW-0479">Metal-binding</keyword>
<comment type="similarity">
    <text evidence="2">Belongs to the CONSTANS family.</text>
</comment>
<organism evidence="13">
    <name type="scientific">Prunus dulcis</name>
    <name type="common">Almond</name>
    <name type="synonym">Amygdalus dulcis</name>
    <dbReference type="NCBI Taxonomy" id="3755"/>
    <lineage>
        <taxon>Eukaryota</taxon>
        <taxon>Viridiplantae</taxon>
        <taxon>Streptophyta</taxon>
        <taxon>Embryophyta</taxon>
        <taxon>Tracheophyta</taxon>
        <taxon>Spermatophyta</taxon>
        <taxon>Magnoliopsida</taxon>
        <taxon>eudicotyledons</taxon>
        <taxon>Gunneridae</taxon>
        <taxon>Pentapetalae</taxon>
        <taxon>rosids</taxon>
        <taxon>fabids</taxon>
        <taxon>Rosales</taxon>
        <taxon>Rosaceae</taxon>
        <taxon>Amygdaloideae</taxon>
        <taxon>Amygdaleae</taxon>
        <taxon>Prunus</taxon>
    </lineage>
</organism>
<feature type="compositionally biased region" description="Basic and acidic residues" evidence="10">
    <location>
        <begin position="87"/>
        <end position="97"/>
    </location>
</feature>
<comment type="subcellular location">
    <subcellularLocation>
        <location evidence="1 9">Nucleus</location>
    </subcellularLocation>
</comment>
<dbReference type="GO" id="GO:0006355">
    <property type="term" value="P:regulation of DNA-templated transcription"/>
    <property type="evidence" value="ECO:0007669"/>
    <property type="project" value="UniProtKB-ARBA"/>
</dbReference>
<gene>
    <name evidence="13" type="ORF">Prudu_023148</name>
</gene>
<keyword evidence="7 9" id="KW-0539">Nucleus</keyword>
<evidence type="ECO:0000256" key="6">
    <source>
        <dbReference type="ARBA" id="ARBA00022833"/>
    </source>
</evidence>
<accession>A0A4Y1S2L1</accession>
<dbReference type="Pfam" id="PF06203">
    <property type="entry name" value="CCT"/>
    <property type="match status" value="1"/>
</dbReference>
<feature type="domain" description="B box-type" evidence="11">
    <location>
        <begin position="143"/>
        <end position="189"/>
    </location>
</feature>
<keyword evidence="5 8" id="KW-0863">Zinc-finger</keyword>
<evidence type="ECO:0000256" key="10">
    <source>
        <dbReference type="SAM" id="MobiDB-lite"/>
    </source>
</evidence>
<evidence type="ECO:0000256" key="7">
    <source>
        <dbReference type="ARBA" id="ARBA00023242"/>
    </source>
</evidence>
<evidence type="ECO:0000256" key="5">
    <source>
        <dbReference type="ARBA" id="ARBA00022771"/>
    </source>
</evidence>
<name>A0A4Y1S2L1_PRUDU</name>
<reference evidence="13" key="1">
    <citation type="journal article" date="2019" name="Science">
        <title>Mutation of a bHLH transcription factor allowed almond domestication.</title>
        <authorList>
            <person name="Sanchez-Perez R."/>
            <person name="Pavan S."/>
            <person name="Mazzeo R."/>
            <person name="Moldovan C."/>
            <person name="Aiese Cigliano R."/>
            <person name="Del Cueto J."/>
            <person name="Ricciardi F."/>
            <person name="Lotti C."/>
            <person name="Ricciardi L."/>
            <person name="Dicenta F."/>
            <person name="Lopez-Marques R.L."/>
            <person name="Lindberg Moller B."/>
        </authorList>
    </citation>
    <scope>NUCLEOTIDE SEQUENCE</scope>
</reference>
<keyword evidence="6" id="KW-0862">Zinc</keyword>
<proteinExistence type="inferred from homology"/>
<evidence type="ECO:0000256" key="1">
    <source>
        <dbReference type="ARBA" id="ARBA00004123"/>
    </source>
</evidence>
<dbReference type="Pfam" id="PF00643">
    <property type="entry name" value="zf-B_box"/>
    <property type="match status" value="1"/>
</dbReference>
<protein>
    <submittedName>
        <fullName evidence="13">B-box type zinc finger protein with CCT domain</fullName>
    </submittedName>
</protein>
<dbReference type="PROSITE" id="PS51017">
    <property type="entry name" value="CCT"/>
    <property type="match status" value="1"/>
</dbReference>
<dbReference type="AlphaFoldDB" id="A0A4Y1S2L1"/>
<dbReference type="PANTHER" id="PTHR31717">
    <property type="entry name" value="ZINC FINGER PROTEIN CONSTANS-LIKE 10"/>
    <property type="match status" value="1"/>
</dbReference>
<feature type="region of interest" description="Disordered" evidence="10">
    <location>
        <begin position="73"/>
        <end position="97"/>
    </location>
</feature>
<dbReference type="GO" id="GO:0008270">
    <property type="term" value="F:zinc ion binding"/>
    <property type="evidence" value="ECO:0007669"/>
    <property type="project" value="UniProtKB-KW"/>
</dbReference>
<evidence type="ECO:0000259" key="11">
    <source>
        <dbReference type="PROSITE" id="PS50119"/>
    </source>
</evidence>
<dbReference type="PANTHER" id="PTHR31717:SF58">
    <property type="entry name" value="ZINC FINGER PROTEIN CONSTANS-LIKE 13"/>
    <property type="match status" value="1"/>
</dbReference>
<evidence type="ECO:0000256" key="3">
    <source>
        <dbReference type="ARBA" id="ARBA00022723"/>
    </source>
</evidence>
<evidence type="ECO:0000256" key="9">
    <source>
        <dbReference type="PROSITE-ProRule" id="PRU00357"/>
    </source>
</evidence>
<feature type="domain" description="B box-type" evidence="11">
    <location>
        <begin position="100"/>
        <end position="147"/>
    </location>
</feature>
<dbReference type="InterPro" id="IPR010402">
    <property type="entry name" value="CCT_domain"/>
</dbReference>
<dbReference type="PROSITE" id="PS50119">
    <property type="entry name" value="ZF_BBOX"/>
    <property type="match status" value="2"/>
</dbReference>
<keyword evidence="4" id="KW-0677">Repeat</keyword>
<dbReference type="InterPro" id="IPR000315">
    <property type="entry name" value="Znf_B-box"/>
</dbReference>
<evidence type="ECO:0000256" key="2">
    <source>
        <dbReference type="ARBA" id="ARBA00010024"/>
    </source>
</evidence>
<dbReference type="EMBL" id="AP019304">
    <property type="protein sequence ID" value="BBH10375.1"/>
    <property type="molecule type" value="Genomic_DNA"/>
</dbReference>
<dbReference type="InterPro" id="IPR049808">
    <property type="entry name" value="CONSTANS-like_Bbox1"/>
</dbReference>
<feature type="region of interest" description="Disordered" evidence="10">
    <location>
        <begin position="392"/>
        <end position="413"/>
    </location>
</feature>
<feature type="domain" description="CCT" evidence="12">
    <location>
        <begin position="428"/>
        <end position="470"/>
    </location>
</feature>
<dbReference type="SMART" id="SM00336">
    <property type="entry name" value="BBOX"/>
    <property type="match status" value="2"/>
</dbReference>
<dbReference type="GO" id="GO:0005634">
    <property type="term" value="C:nucleus"/>
    <property type="evidence" value="ECO:0007669"/>
    <property type="project" value="UniProtKB-SubCell"/>
</dbReference>
<evidence type="ECO:0000256" key="4">
    <source>
        <dbReference type="ARBA" id="ARBA00022737"/>
    </source>
</evidence>
<evidence type="ECO:0000256" key="8">
    <source>
        <dbReference type="PROSITE-ProRule" id="PRU00024"/>
    </source>
</evidence>